<proteinExistence type="predicted"/>
<organism evidence="1 2">
    <name type="scientific">Exidia glandulosa HHB12029</name>
    <dbReference type="NCBI Taxonomy" id="1314781"/>
    <lineage>
        <taxon>Eukaryota</taxon>
        <taxon>Fungi</taxon>
        <taxon>Dikarya</taxon>
        <taxon>Basidiomycota</taxon>
        <taxon>Agaricomycotina</taxon>
        <taxon>Agaricomycetes</taxon>
        <taxon>Auriculariales</taxon>
        <taxon>Exidiaceae</taxon>
        <taxon>Exidia</taxon>
    </lineage>
</organism>
<name>A0A165ZNW6_EXIGL</name>
<evidence type="ECO:0000313" key="1">
    <source>
        <dbReference type="EMBL" id="KZV84489.1"/>
    </source>
</evidence>
<reference evidence="1 2" key="1">
    <citation type="journal article" date="2016" name="Mol. Biol. Evol.">
        <title>Comparative Genomics of Early-Diverging Mushroom-Forming Fungi Provides Insights into the Origins of Lignocellulose Decay Capabilities.</title>
        <authorList>
            <person name="Nagy L.G."/>
            <person name="Riley R."/>
            <person name="Tritt A."/>
            <person name="Adam C."/>
            <person name="Daum C."/>
            <person name="Floudas D."/>
            <person name="Sun H."/>
            <person name="Yadav J.S."/>
            <person name="Pangilinan J."/>
            <person name="Larsson K.H."/>
            <person name="Matsuura K."/>
            <person name="Barry K."/>
            <person name="Labutti K."/>
            <person name="Kuo R."/>
            <person name="Ohm R.A."/>
            <person name="Bhattacharya S.S."/>
            <person name="Shirouzu T."/>
            <person name="Yoshinaga Y."/>
            <person name="Martin F.M."/>
            <person name="Grigoriev I.V."/>
            <person name="Hibbett D.S."/>
        </authorList>
    </citation>
    <scope>NUCLEOTIDE SEQUENCE [LARGE SCALE GENOMIC DNA]</scope>
    <source>
        <strain evidence="1 2">HHB12029</strain>
    </source>
</reference>
<protein>
    <recommendedName>
        <fullName evidence="3">MACPF domain-containing protein</fullName>
    </recommendedName>
</protein>
<sequence>MSAPTAPAALQPPDTVTAPPAAAQVTILPTTISDVLWQQGWSIGAGVDIQTGAIRASPFEVVDTLRVGPMSQEHRMRKIYDQTAQSLEHVIGMRSTGTLFNVPPLDFSAGVSLGSRTSLFASDSTAKFVAYYKSTSSSAQPNDRAFRVSAKARQLARTDLAAFREIYGDYFVSTATMGAIFVAVVTLSRLKRETRDIIQVSGGLRAGVLDFDHETAVEFDKQISQTHEKIDLSVEFFNEGLDPDASSHVDDPPPQLSSLKSFAAVHEALAWFTRHQQPTQLFAHLRHYSFVLGLEAIPKTLPVPPSAFEEIQDIRTYLFDCVMLERIIPDIYDDGSLEMLKRRTNRLVFDCRNGQGALVSSALARKHLLDQVVDLRSGLKQFHEAYALFRRASAHQSTEPLPRDDDNRGIWHYGLSDQDSTKLIPITKGPFRDFETSRTGKDQTIELDIPPGQHVVGWKIIAREKLNGSWRRVSSSIILSRKPILTARSRVMSKCRWTLETFVVEDPYFGVLYTGSEKLPETTLNSNDAPPTS</sequence>
<dbReference type="EMBL" id="KV426222">
    <property type="protein sequence ID" value="KZV84489.1"/>
    <property type="molecule type" value="Genomic_DNA"/>
</dbReference>
<keyword evidence="2" id="KW-1185">Reference proteome</keyword>
<dbReference type="Proteomes" id="UP000077266">
    <property type="component" value="Unassembled WGS sequence"/>
</dbReference>
<dbReference type="InParanoid" id="A0A165ZNW6"/>
<dbReference type="AlphaFoldDB" id="A0A165ZNW6"/>
<gene>
    <name evidence="1" type="ORF">EXIGLDRAFT_727177</name>
</gene>
<evidence type="ECO:0008006" key="3">
    <source>
        <dbReference type="Google" id="ProtNLM"/>
    </source>
</evidence>
<accession>A0A165ZNW6</accession>
<evidence type="ECO:0000313" key="2">
    <source>
        <dbReference type="Proteomes" id="UP000077266"/>
    </source>
</evidence>